<dbReference type="GO" id="GO:0005886">
    <property type="term" value="C:plasma membrane"/>
    <property type="evidence" value="ECO:0007669"/>
    <property type="project" value="TreeGrafter"/>
</dbReference>
<feature type="transmembrane region" description="Helical" evidence="6">
    <location>
        <begin position="80"/>
        <end position="101"/>
    </location>
</feature>
<dbReference type="EMBL" id="JAVRJZ010000017">
    <property type="protein sequence ID" value="KAK2709143.1"/>
    <property type="molecule type" value="Genomic_DNA"/>
</dbReference>
<evidence type="ECO:0000313" key="8">
    <source>
        <dbReference type="Proteomes" id="UP001187531"/>
    </source>
</evidence>
<name>A0AA88HHK9_ARTSF</name>
<evidence type="ECO:0000256" key="3">
    <source>
        <dbReference type="ARBA" id="ARBA00022692"/>
    </source>
</evidence>
<sequence>NTAGQVKKEPKKKRMMANQNPIIKTKECFPSLTVAKSFVIIFDVVYWFFGLLLLTLGIWMLVELHKYLDISSDFTETIPYVFIGSGIAIALVGLLSCCCAFSGNAILLYLYGSFIMVLLVIQLSAGISGYVHRNSLKEDYYKGLNRSLYEYTQDAETAAAVNVLQSTVHCCGGDNYADWYKTPFSYHQTIVPKSCCVNPESCDVLNMNHIFQQGCYGALMALLASKSGWIVGAIVLSVSFQLIGAILMCCLGKNTHRANYSQLR</sequence>
<feature type="transmembrane region" description="Helical" evidence="6">
    <location>
        <begin position="108"/>
        <end position="131"/>
    </location>
</feature>
<reference evidence="7" key="1">
    <citation type="submission" date="2023-07" db="EMBL/GenBank/DDBJ databases">
        <title>Chromosome-level genome assembly of Artemia franciscana.</title>
        <authorList>
            <person name="Jo E."/>
        </authorList>
    </citation>
    <scope>NUCLEOTIDE SEQUENCE</scope>
    <source>
        <tissue evidence="7">Whole body</tissue>
    </source>
</reference>
<dbReference type="InterPro" id="IPR018499">
    <property type="entry name" value="Tetraspanin/Peripherin"/>
</dbReference>
<dbReference type="PRINTS" id="PR00259">
    <property type="entry name" value="TMFOUR"/>
</dbReference>
<dbReference type="PANTHER" id="PTHR19282:SF252">
    <property type="entry name" value="TETRASPANIN"/>
    <property type="match status" value="1"/>
</dbReference>
<keyword evidence="5 6" id="KW-0472">Membrane</keyword>
<evidence type="ECO:0000256" key="5">
    <source>
        <dbReference type="ARBA" id="ARBA00023136"/>
    </source>
</evidence>
<keyword evidence="8" id="KW-1185">Reference proteome</keyword>
<dbReference type="AlphaFoldDB" id="A0AA88HHK9"/>
<dbReference type="Pfam" id="PF00335">
    <property type="entry name" value="Tetraspanin"/>
    <property type="match status" value="1"/>
</dbReference>
<comment type="caution">
    <text evidence="7">The sequence shown here is derived from an EMBL/GenBank/DDBJ whole genome shotgun (WGS) entry which is preliminary data.</text>
</comment>
<gene>
    <name evidence="7" type="ORF">QYM36_012961</name>
</gene>
<comment type="similarity">
    <text evidence="2 6">Belongs to the tetraspanin (TM4SF) family.</text>
</comment>
<dbReference type="Proteomes" id="UP001187531">
    <property type="component" value="Unassembled WGS sequence"/>
</dbReference>
<keyword evidence="4 6" id="KW-1133">Transmembrane helix</keyword>
<dbReference type="PANTHER" id="PTHR19282">
    <property type="entry name" value="TETRASPANIN"/>
    <property type="match status" value="1"/>
</dbReference>
<dbReference type="PIRSF" id="PIRSF002419">
    <property type="entry name" value="Tetraspanin"/>
    <property type="match status" value="1"/>
</dbReference>
<dbReference type="Gene3D" id="1.10.1450.10">
    <property type="entry name" value="Tetraspanin"/>
    <property type="match status" value="1"/>
</dbReference>
<evidence type="ECO:0000256" key="2">
    <source>
        <dbReference type="ARBA" id="ARBA00006840"/>
    </source>
</evidence>
<accession>A0AA88HHK9</accession>
<dbReference type="SUPFAM" id="SSF48652">
    <property type="entry name" value="Tetraspanin"/>
    <property type="match status" value="1"/>
</dbReference>
<keyword evidence="3 6" id="KW-0812">Transmembrane</keyword>
<proteinExistence type="inferred from homology"/>
<protein>
    <recommendedName>
        <fullName evidence="6">Tetraspanin</fullName>
    </recommendedName>
</protein>
<feature type="transmembrane region" description="Helical" evidence="6">
    <location>
        <begin position="229"/>
        <end position="251"/>
    </location>
</feature>
<evidence type="ECO:0000256" key="1">
    <source>
        <dbReference type="ARBA" id="ARBA00004141"/>
    </source>
</evidence>
<feature type="non-terminal residue" evidence="7">
    <location>
        <position position="264"/>
    </location>
</feature>
<evidence type="ECO:0000256" key="6">
    <source>
        <dbReference type="RuleBase" id="RU361218"/>
    </source>
</evidence>
<dbReference type="InterPro" id="IPR000301">
    <property type="entry name" value="Tetraspanin_animals"/>
</dbReference>
<comment type="subcellular location">
    <subcellularLocation>
        <location evidence="1 6">Membrane</location>
        <topology evidence="1 6">Multi-pass membrane protein</topology>
    </subcellularLocation>
</comment>
<evidence type="ECO:0000256" key="4">
    <source>
        <dbReference type="ARBA" id="ARBA00022989"/>
    </source>
</evidence>
<evidence type="ECO:0000313" key="7">
    <source>
        <dbReference type="EMBL" id="KAK2709143.1"/>
    </source>
</evidence>
<dbReference type="InterPro" id="IPR008952">
    <property type="entry name" value="Tetraspanin_EC2_sf"/>
</dbReference>
<organism evidence="7 8">
    <name type="scientific">Artemia franciscana</name>
    <name type="common">Brine shrimp</name>
    <name type="synonym">Artemia sanfranciscana</name>
    <dbReference type="NCBI Taxonomy" id="6661"/>
    <lineage>
        <taxon>Eukaryota</taxon>
        <taxon>Metazoa</taxon>
        <taxon>Ecdysozoa</taxon>
        <taxon>Arthropoda</taxon>
        <taxon>Crustacea</taxon>
        <taxon>Branchiopoda</taxon>
        <taxon>Anostraca</taxon>
        <taxon>Artemiidae</taxon>
        <taxon>Artemia</taxon>
    </lineage>
</organism>
<feature type="transmembrane region" description="Helical" evidence="6">
    <location>
        <begin position="38"/>
        <end position="60"/>
    </location>
</feature>